<protein>
    <recommendedName>
        <fullName evidence="7">U3 small nucleolar ribonucleoprotein protein MPP10</fullName>
    </recommendedName>
</protein>
<keyword evidence="10" id="KW-1185">Reference proteome</keyword>
<comment type="subcellular location">
    <subcellularLocation>
        <location evidence="1 7">Nucleus</location>
        <location evidence="1 7">Nucleolus</location>
    </subcellularLocation>
</comment>
<evidence type="ECO:0000256" key="8">
    <source>
        <dbReference type="SAM" id="MobiDB-lite"/>
    </source>
</evidence>
<sequence>MSRNFIEAIQSDPISIFYKEPSFPLKSVKTYLDGVIKLSRQSGFQSSDIDEITIDGMDANQVWWQAKMVLDSVEGNLLAKIQEYQEDATSTGQDSENSDSNSDSDFSSAQENAEVDLEGIEDEAENASESENASYTGDLKVGGLSKTAYLAAKEDSEDESSDMHEESMTYSGVDEPDQDEGADDEENGLNDDFFNLEEFNKQTTGIEDGTGIDTDDESVDWFNEIPSDEEEEAVYYEDFFDKPGFQNQKANIDRTKNSKQSDEHLAEADYDDAVDSVKLDLFAEEQEASELEDVNPGTSLSTYERQQIDIQKQIEQLEQEAVAEKKWALQGEIEAQDRPADSLLTEDVEFDRTAKPVPVVTTEVTESIEQMIRRRIQEYNFDDLPKRVISDVSSQSAKPQFELSDQKSARSLAQIYEEDYKNIPQDAEISEEIKKSHDEITSLFTNLCYKLDALSSAHFIPKPAEKSLEVRVDTAAISMEDAQPLSMSSASALAPQEIYKVERSRNMNEITLKNGITMSKDELTRDDKNRLRRAAKRKRSKTASQITKKKSKKDEVINTLAKNKNVTVINSKGEKHDVRGRVINLNDSGEGANRIKL</sequence>
<comment type="similarity">
    <text evidence="6 7">Belongs to the MPP10 family.</text>
</comment>
<evidence type="ECO:0000256" key="4">
    <source>
        <dbReference type="ARBA" id="ARBA00023242"/>
    </source>
</evidence>
<evidence type="ECO:0000256" key="2">
    <source>
        <dbReference type="ARBA" id="ARBA00022517"/>
    </source>
</evidence>
<evidence type="ECO:0000256" key="7">
    <source>
        <dbReference type="PIRNR" id="PIRNR017300"/>
    </source>
</evidence>
<dbReference type="Proteomes" id="UP000515788">
    <property type="component" value="Chromosome 5"/>
</dbReference>
<reference evidence="9 10" key="1">
    <citation type="submission" date="2020-06" db="EMBL/GenBank/DDBJ databases">
        <title>The yeast mating-type switching endonuclease HO is a domesticated member of an unorthodox homing genetic element family.</title>
        <authorList>
            <person name="Coughlan A.Y."/>
            <person name="Lombardi L."/>
            <person name="Braun-Galleani S."/>
            <person name="Martos A.R."/>
            <person name="Galeote V."/>
            <person name="Bigey F."/>
            <person name="Dequin S."/>
            <person name="Byrne K.P."/>
            <person name="Wolfe K.H."/>
        </authorList>
    </citation>
    <scope>NUCLEOTIDE SEQUENCE [LARGE SCALE GENOMIC DNA]</scope>
    <source>
        <strain evidence="9 10">CBS764</strain>
    </source>
</reference>
<evidence type="ECO:0000256" key="3">
    <source>
        <dbReference type="ARBA" id="ARBA00022552"/>
    </source>
</evidence>
<dbReference type="GO" id="GO:0006364">
    <property type="term" value="P:rRNA processing"/>
    <property type="evidence" value="ECO:0007669"/>
    <property type="project" value="UniProtKB-KW"/>
</dbReference>
<dbReference type="GO" id="GO:0032040">
    <property type="term" value="C:small-subunit processome"/>
    <property type="evidence" value="ECO:0007669"/>
    <property type="project" value="TreeGrafter"/>
</dbReference>
<comment type="function">
    <text evidence="7">Involved in nucleolar processing of pre-18S ribosomal RNA.</text>
</comment>
<dbReference type="KEGG" id="tgb:HG536_0E04180"/>
<feature type="region of interest" description="Disordered" evidence="8">
    <location>
        <begin position="152"/>
        <end position="190"/>
    </location>
</feature>
<keyword evidence="2 7" id="KW-0690">Ribosome biogenesis</keyword>
<dbReference type="PANTHER" id="PTHR17039:SF0">
    <property type="entry name" value="U3 SMALL NUCLEOLAR RIBONUCLEOPROTEIN PROTEIN MPP10"/>
    <property type="match status" value="1"/>
</dbReference>
<accession>A0A7G3ZJ21</accession>
<evidence type="ECO:0000256" key="6">
    <source>
        <dbReference type="ARBA" id="ARBA00029455"/>
    </source>
</evidence>
<dbReference type="PIRSF" id="PIRSF017300">
    <property type="entry name" value="snoRNP_Mpp10"/>
    <property type="match status" value="1"/>
</dbReference>
<dbReference type="RefSeq" id="XP_037140181.1">
    <property type="nucleotide sequence ID" value="XM_037284285.1"/>
</dbReference>
<keyword evidence="5 7" id="KW-0687">Ribonucleoprotein</keyword>
<feature type="compositionally biased region" description="Basic and acidic residues" evidence="8">
    <location>
        <begin position="251"/>
        <end position="267"/>
    </location>
</feature>
<dbReference type="OrthoDB" id="445326at2759"/>
<dbReference type="EMBL" id="CP059250">
    <property type="protein sequence ID" value="QLL33507.1"/>
    <property type="molecule type" value="Genomic_DNA"/>
</dbReference>
<dbReference type="PANTHER" id="PTHR17039">
    <property type="entry name" value="U3 SMALL NUCLEOLAR RIBONUCLEOPROTEIN PROTEIN MPP10"/>
    <property type="match status" value="1"/>
</dbReference>
<dbReference type="AlphaFoldDB" id="A0A7G3ZJ21"/>
<proteinExistence type="inferred from homology"/>
<feature type="region of interest" description="Disordered" evidence="8">
    <location>
        <begin position="532"/>
        <end position="553"/>
    </location>
</feature>
<evidence type="ECO:0000313" key="10">
    <source>
        <dbReference type="Proteomes" id="UP000515788"/>
    </source>
</evidence>
<feature type="region of interest" description="Disordered" evidence="8">
    <location>
        <begin position="246"/>
        <end position="270"/>
    </location>
</feature>
<gene>
    <name evidence="9" type="ORF">HG536_0E04180</name>
</gene>
<feature type="compositionally biased region" description="Basic residues" evidence="8">
    <location>
        <begin position="532"/>
        <end position="551"/>
    </location>
</feature>
<dbReference type="GO" id="GO:0005732">
    <property type="term" value="C:sno(s)RNA-containing ribonucleoprotein complex"/>
    <property type="evidence" value="ECO:0007669"/>
    <property type="project" value="UniProtKB-UniRule"/>
</dbReference>
<dbReference type="GeneID" id="59326703"/>
<organism evidence="9 10">
    <name type="scientific">Torulaspora globosa</name>
    <dbReference type="NCBI Taxonomy" id="48254"/>
    <lineage>
        <taxon>Eukaryota</taxon>
        <taxon>Fungi</taxon>
        <taxon>Dikarya</taxon>
        <taxon>Ascomycota</taxon>
        <taxon>Saccharomycotina</taxon>
        <taxon>Saccharomycetes</taxon>
        <taxon>Saccharomycetales</taxon>
        <taxon>Saccharomycetaceae</taxon>
        <taxon>Torulaspora</taxon>
    </lineage>
</organism>
<name>A0A7G3ZJ21_9SACH</name>
<dbReference type="Pfam" id="PF04006">
    <property type="entry name" value="Mpp10"/>
    <property type="match status" value="1"/>
</dbReference>
<evidence type="ECO:0000256" key="1">
    <source>
        <dbReference type="ARBA" id="ARBA00004604"/>
    </source>
</evidence>
<evidence type="ECO:0000313" key="9">
    <source>
        <dbReference type="EMBL" id="QLL33507.1"/>
    </source>
</evidence>
<dbReference type="GO" id="GO:0034457">
    <property type="term" value="C:Mpp10 complex"/>
    <property type="evidence" value="ECO:0007669"/>
    <property type="project" value="UniProtKB-UniRule"/>
</dbReference>
<feature type="region of interest" description="Disordered" evidence="8">
    <location>
        <begin position="86"/>
        <end position="114"/>
    </location>
</feature>
<keyword evidence="4 7" id="KW-0539">Nucleus</keyword>
<feature type="compositionally biased region" description="Low complexity" evidence="8">
    <location>
        <begin position="94"/>
        <end position="108"/>
    </location>
</feature>
<keyword evidence="3 7" id="KW-0698">rRNA processing</keyword>
<evidence type="ECO:0000256" key="5">
    <source>
        <dbReference type="ARBA" id="ARBA00023274"/>
    </source>
</evidence>
<feature type="compositionally biased region" description="Acidic residues" evidence="8">
    <location>
        <begin position="174"/>
        <end position="189"/>
    </location>
</feature>
<dbReference type="InterPro" id="IPR012173">
    <property type="entry name" value="Mpp10"/>
</dbReference>